<accession>A0A328KHQ2</accession>
<name>A0A328KHQ2_9LACT</name>
<proteinExistence type="predicted"/>
<evidence type="ECO:0000313" key="1">
    <source>
        <dbReference type="EMBL" id="RAN62418.1"/>
    </source>
</evidence>
<organism evidence="1 2">
    <name type="scientific">Dolosigranulum pigrum</name>
    <dbReference type="NCBI Taxonomy" id="29394"/>
    <lineage>
        <taxon>Bacteria</taxon>
        <taxon>Bacillati</taxon>
        <taxon>Bacillota</taxon>
        <taxon>Bacilli</taxon>
        <taxon>Lactobacillales</taxon>
        <taxon>Carnobacteriaceae</taxon>
        <taxon>Dolosigranulum</taxon>
    </lineage>
</organism>
<comment type="caution">
    <text evidence="1">The sequence shown here is derived from an EMBL/GenBank/DDBJ whole genome shotgun (WGS) entry which is preliminary data.</text>
</comment>
<reference evidence="1 2" key="1">
    <citation type="submission" date="2017-03" db="EMBL/GenBank/DDBJ databases">
        <title>wgs assembly of Dolosigranulum pigrum KPL CDC strains.</title>
        <authorList>
            <person name="Brugger S.D."/>
            <person name="Pettigrew M."/>
            <person name="Kong Y."/>
            <person name="Lemon K.P."/>
        </authorList>
    </citation>
    <scope>NUCLEOTIDE SEQUENCE [LARGE SCALE GENOMIC DNA]</scope>
    <source>
        <strain evidence="1 2">KPL1931_CDC4294-98</strain>
    </source>
</reference>
<dbReference type="Proteomes" id="UP000249099">
    <property type="component" value="Unassembled WGS sequence"/>
</dbReference>
<sequence>MSKRESISFSQVRAALEEGEIFNMKGSTWNISNFLAEFLTLISYIQDDVESMELDIENVKEIYEESYGDIALSIIPKLKLDLIPFDLFTWLPCESEHEEHNETIAYMRWLMIENCHIEKDGDELLPIVHVDKEAYTESEYHIITNYLEYLGIEIEDLEK</sequence>
<dbReference type="EMBL" id="NAQV01000023">
    <property type="protein sequence ID" value="RAN62418.1"/>
    <property type="molecule type" value="Genomic_DNA"/>
</dbReference>
<protein>
    <submittedName>
        <fullName evidence="1">Uncharacterized protein</fullName>
    </submittedName>
</protein>
<evidence type="ECO:0000313" key="2">
    <source>
        <dbReference type="Proteomes" id="UP000249099"/>
    </source>
</evidence>
<gene>
    <name evidence="1" type="ORF">B8A44_07670</name>
</gene>
<dbReference type="RefSeq" id="WP_112790366.1">
    <property type="nucleotide sequence ID" value="NZ_NAQV01000023.1"/>
</dbReference>
<dbReference type="AlphaFoldDB" id="A0A328KHQ2"/>